<organism evidence="2 3">
    <name type="scientific">Tuber borchii</name>
    <name type="common">White truffle</name>
    <dbReference type="NCBI Taxonomy" id="42251"/>
    <lineage>
        <taxon>Eukaryota</taxon>
        <taxon>Fungi</taxon>
        <taxon>Dikarya</taxon>
        <taxon>Ascomycota</taxon>
        <taxon>Pezizomycotina</taxon>
        <taxon>Pezizomycetes</taxon>
        <taxon>Pezizales</taxon>
        <taxon>Tuberaceae</taxon>
        <taxon>Tuber</taxon>
    </lineage>
</organism>
<reference evidence="2 3" key="1">
    <citation type="submission" date="2017-04" db="EMBL/GenBank/DDBJ databases">
        <title>Draft genome sequence of Tuber borchii Vittad., a whitish edible truffle.</title>
        <authorList>
            <consortium name="DOE Joint Genome Institute"/>
            <person name="Murat C."/>
            <person name="Kuo A."/>
            <person name="Barry K.W."/>
            <person name="Clum A."/>
            <person name="Dockter R.B."/>
            <person name="Fauchery L."/>
            <person name="Iotti M."/>
            <person name="Kohler A."/>
            <person name="Labutti K."/>
            <person name="Lindquist E.A."/>
            <person name="Lipzen A."/>
            <person name="Ohm R.A."/>
            <person name="Wang M."/>
            <person name="Grigoriev I.V."/>
            <person name="Zambonelli A."/>
            <person name="Martin F.M."/>
        </authorList>
    </citation>
    <scope>NUCLEOTIDE SEQUENCE [LARGE SCALE GENOMIC DNA]</scope>
    <source>
        <strain evidence="2 3">Tbo3840</strain>
    </source>
</reference>
<evidence type="ECO:0000313" key="3">
    <source>
        <dbReference type="Proteomes" id="UP000244722"/>
    </source>
</evidence>
<keyword evidence="3" id="KW-1185">Reference proteome</keyword>
<dbReference type="Proteomes" id="UP000244722">
    <property type="component" value="Unassembled WGS sequence"/>
</dbReference>
<evidence type="ECO:0000256" key="1">
    <source>
        <dbReference type="SAM" id="Phobius"/>
    </source>
</evidence>
<sequence>MKRLHTVLGWAVGSACRVGLGVELSSSCWLLANYIPCVTYCCLSPMGFFMFLLRALVLSGFSGDNLAGGRKK</sequence>
<name>A0A2T7A5S6_TUBBO</name>
<evidence type="ECO:0000313" key="2">
    <source>
        <dbReference type="EMBL" id="PUU83084.1"/>
    </source>
</evidence>
<dbReference type="AlphaFoldDB" id="A0A2T7A5S6"/>
<keyword evidence="1" id="KW-0812">Transmembrane</keyword>
<keyword evidence="1" id="KW-1133">Transmembrane helix</keyword>
<accession>A0A2T7A5S6</accession>
<dbReference type="EMBL" id="NESQ01000017">
    <property type="protein sequence ID" value="PUU83084.1"/>
    <property type="molecule type" value="Genomic_DNA"/>
</dbReference>
<dbReference type="PROSITE" id="PS51257">
    <property type="entry name" value="PROKAR_LIPOPROTEIN"/>
    <property type="match status" value="1"/>
</dbReference>
<comment type="caution">
    <text evidence="2">The sequence shown here is derived from an EMBL/GenBank/DDBJ whole genome shotgun (WGS) entry which is preliminary data.</text>
</comment>
<protein>
    <submittedName>
        <fullName evidence="2">Uncharacterized protein</fullName>
    </submittedName>
</protein>
<keyword evidence="1" id="KW-0472">Membrane</keyword>
<gene>
    <name evidence="2" type="ORF">B9Z19DRAFT_208542</name>
</gene>
<feature type="transmembrane region" description="Helical" evidence="1">
    <location>
        <begin position="31"/>
        <end position="53"/>
    </location>
</feature>
<proteinExistence type="predicted"/>